<accession>A0ABU8SCS9</accession>
<dbReference type="Proteomes" id="UP001379235">
    <property type="component" value="Unassembled WGS sequence"/>
</dbReference>
<sequence length="266" mass="27146">MGATFDFAGKIVLVTGGGSGIGLATATEFARAGAKVAIAGRKADRLETAAAKIREATGGEVFCVAADVRNMEQCQALIAAVVAHYGRLDVLVNNAGGARHAALRNASLETWRQDLSLNLDSAFFCAQAAYPHLKAAAAETGQTAVVNISSLAGNNGTMGCGAYSAAKAGLQMLTRVAAAEWGPKGIRVNAVAAGMIATPLAKANWAKTGFDAARACTAFPLRRPGEPEEVAQAVLFMASSSASYITGETLIVGGGPQIKGMIDTDD</sequence>
<evidence type="ECO:0000313" key="4">
    <source>
        <dbReference type="EMBL" id="MEJ6011680.1"/>
    </source>
</evidence>
<keyword evidence="2" id="KW-0560">Oxidoreductase</keyword>
<dbReference type="PANTHER" id="PTHR43669:SF3">
    <property type="entry name" value="ALCOHOL DEHYDROGENASE, PUTATIVE (AFU_ORTHOLOGUE AFUA_3G03445)-RELATED"/>
    <property type="match status" value="1"/>
</dbReference>
<dbReference type="Pfam" id="PF13561">
    <property type="entry name" value="adh_short_C2"/>
    <property type="match status" value="1"/>
</dbReference>
<dbReference type="InterPro" id="IPR036291">
    <property type="entry name" value="NAD(P)-bd_dom_sf"/>
</dbReference>
<name>A0ABU8SCS9_9SPHN</name>
<feature type="domain" description="Ketoreductase" evidence="3">
    <location>
        <begin position="10"/>
        <end position="194"/>
    </location>
</feature>
<dbReference type="InterPro" id="IPR057326">
    <property type="entry name" value="KR_dom"/>
</dbReference>
<dbReference type="PRINTS" id="PR00080">
    <property type="entry name" value="SDRFAMILY"/>
</dbReference>
<dbReference type="CDD" id="cd05233">
    <property type="entry name" value="SDR_c"/>
    <property type="match status" value="1"/>
</dbReference>
<dbReference type="PROSITE" id="PS00061">
    <property type="entry name" value="ADH_SHORT"/>
    <property type="match status" value="1"/>
</dbReference>
<evidence type="ECO:0000259" key="3">
    <source>
        <dbReference type="SMART" id="SM00822"/>
    </source>
</evidence>
<dbReference type="RefSeq" id="WP_339969154.1">
    <property type="nucleotide sequence ID" value="NZ_JBBHJY010000010.1"/>
</dbReference>
<dbReference type="NCBIfam" id="NF005559">
    <property type="entry name" value="PRK07231.1"/>
    <property type="match status" value="1"/>
</dbReference>
<evidence type="ECO:0000313" key="5">
    <source>
        <dbReference type="Proteomes" id="UP001379235"/>
    </source>
</evidence>
<dbReference type="SMART" id="SM00822">
    <property type="entry name" value="PKS_KR"/>
    <property type="match status" value="1"/>
</dbReference>
<evidence type="ECO:0000256" key="1">
    <source>
        <dbReference type="ARBA" id="ARBA00006484"/>
    </source>
</evidence>
<dbReference type="Gene3D" id="3.40.50.720">
    <property type="entry name" value="NAD(P)-binding Rossmann-like Domain"/>
    <property type="match status" value="1"/>
</dbReference>
<keyword evidence="5" id="KW-1185">Reference proteome</keyword>
<dbReference type="PRINTS" id="PR00081">
    <property type="entry name" value="GDHRDH"/>
</dbReference>
<gene>
    <name evidence="4" type="ORF">WG900_17335</name>
</gene>
<dbReference type="InterPro" id="IPR002347">
    <property type="entry name" value="SDR_fam"/>
</dbReference>
<dbReference type="EMBL" id="JBBHJY010000010">
    <property type="protein sequence ID" value="MEJ6011680.1"/>
    <property type="molecule type" value="Genomic_DNA"/>
</dbReference>
<proteinExistence type="inferred from homology"/>
<dbReference type="PANTHER" id="PTHR43669">
    <property type="entry name" value="5-KETO-D-GLUCONATE 5-REDUCTASE"/>
    <property type="match status" value="1"/>
</dbReference>
<protein>
    <submittedName>
        <fullName evidence="4">SDR family NAD(P)-dependent oxidoreductase</fullName>
    </submittedName>
</protein>
<dbReference type="SUPFAM" id="SSF51735">
    <property type="entry name" value="NAD(P)-binding Rossmann-fold domains"/>
    <property type="match status" value="1"/>
</dbReference>
<dbReference type="InterPro" id="IPR020904">
    <property type="entry name" value="Sc_DH/Rdtase_CS"/>
</dbReference>
<comment type="caution">
    <text evidence="4">The sequence shown here is derived from an EMBL/GenBank/DDBJ whole genome shotgun (WGS) entry which is preliminary data.</text>
</comment>
<comment type="similarity">
    <text evidence="1">Belongs to the short-chain dehydrogenases/reductases (SDR) family.</text>
</comment>
<evidence type="ECO:0000256" key="2">
    <source>
        <dbReference type="ARBA" id="ARBA00023002"/>
    </source>
</evidence>
<organism evidence="4 5">
    <name type="scientific">Novosphingobium aquae</name>
    <dbReference type="NCBI Taxonomy" id="3133435"/>
    <lineage>
        <taxon>Bacteria</taxon>
        <taxon>Pseudomonadati</taxon>
        <taxon>Pseudomonadota</taxon>
        <taxon>Alphaproteobacteria</taxon>
        <taxon>Sphingomonadales</taxon>
        <taxon>Sphingomonadaceae</taxon>
        <taxon>Novosphingobium</taxon>
    </lineage>
</organism>
<reference evidence="4 5" key="1">
    <citation type="submission" date="2024-03" db="EMBL/GenBank/DDBJ databases">
        <authorList>
            <person name="Jo J.-H."/>
        </authorList>
    </citation>
    <scope>NUCLEOTIDE SEQUENCE [LARGE SCALE GENOMIC DNA]</scope>
    <source>
        <strain evidence="4 5">AS3R-12</strain>
    </source>
</reference>